<organism evidence="7 8">
    <name type="scientific">Caproicibacterium amylolyticum</name>
    <dbReference type="NCBI Taxonomy" id="2766537"/>
    <lineage>
        <taxon>Bacteria</taxon>
        <taxon>Bacillati</taxon>
        <taxon>Bacillota</taxon>
        <taxon>Clostridia</taxon>
        <taxon>Eubacteriales</taxon>
        <taxon>Oscillospiraceae</taxon>
        <taxon>Caproicibacterium</taxon>
    </lineage>
</organism>
<sequence>MNLKERAKKLKTDIPAVFIAMKKKETPVGAKIIAGLTVAYALSPIDLIPDFVPVLGYIDDIILLPALVTLTIRMIPADVFDVCRKEAEGLWPAGKPRKWYYALPIVAVWLLIIFLVVKAIW</sequence>
<evidence type="ECO:0000313" key="7">
    <source>
        <dbReference type="EMBL" id="QNO17827.1"/>
    </source>
</evidence>
<feature type="transmembrane region" description="Helical" evidence="5">
    <location>
        <begin position="99"/>
        <end position="120"/>
    </location>
</feature>
<evidence type="ECO:0000256" key="2">
    <source>
        <dbReference type="ARBA" id="ARBA00022692"/>
    </source>
</evidence>
<keyword evidence="4 5" id="KW-0472">Membrane</keyword>
<dbReference type="Pfam" id="PF06803">
    <property type="entry name" value="DUF1232"/>
    <property type="match status" value="1"/>
</dbReference>
<feature type="domain" description="DUF1232" evidence="6">
    <location>
        <begin position="30"/>
        <end position="65"/>
    </location>
</feature>
<name>A0A7G9WGL5_9FIRM</name>
<keyword evidence="3 5" id="KW-1133">Transmembrane helix</keyword>
<evidence type="ECO:0000256" key="1">
    <source>
        <dbReference type="ARBA" id="ARBA00004127"/>
    </source>
</evidence>
<evidence type="ECO:0000256" key="3">
    <source>
        <dbReference type="ARBA" id="ARBA00022989"/>
    </source>
</evidence>
<feature type="transmembrane region" description="Helical" evidence="5">
    <location>
        <begin position="28"/>
        <end position="48"/>
    </location>
</feature>
<dbReference type="InterPro" id="IPR010652">
    <property type="entry name" value="DUF1232"/>
</dbReference>
<evidence type="ECO:0000256" key="4">
    <source>
        <dbReference type="ARBA" id="ARBA00023136"/>
    </source>
</evidence>
<accession>A0A7G9WGL5</accession>
<keyword evidence="2 5" id="KW-0812">Transmembrane</keyword>
<dbReference type="EMBL" id="CP060696">
    <property type="protein sequence ID" value="QNO17827.1"/>
    <property type="molecule type" value="Genomic_DNA"/>
</dbReference>
<dbReference type="Proteomes" id="UP000516046">
    <property type="component" value="Chromosome"/>
</dbReference>
<dbReference type="AlphaFoldDB" id="A0A7G9WGL5"/>
<proteinExistence type="predicted"/>
<protein>
    <submittedName>
        <fullName evidence="7">DUF1232 domain-containing protein</fullName>
    </submittedName>
</protein>
<dbReference type="RefSeq" id="WP_212506890.1">
    <property type="nucleotide sequence ID" value="NZ_CP060696.1"/>
</dbReference>
<evidence type="ECO:0000313" key="8">
    <source>
        <dbReference type="Proteomes" id="UP000516046"/>
    </source>
</evidence>
<dbReference type="KEGG" id="caml:H6X83_13025"/>
<evidence type="ECO:0000259" key="6">
    <source>
        <dbReference type="Pfam" id="PF06803"/>
    </source>
</evidence>
<gene>
    <name evidence="7" type="ORF">H6X83_13025</name>
</gene>
<dbReference type="GO" id="GO:0012505">
    <property type="term" value="C:endomembrane system"/>
    <property type="evidence" value="ECO:0007669"/>
    <property type="project" value="UniProtKB-SubCell"/>
</dbReference>
<keyword evidence="8" id="KW-1185">Reference proteome</keyword>
<evidence type="ECO:0000256" key="5">
    <source>
        <dbReference type="SAM" id="Phobius"/>
    </source>
</evidence>
<comment type="subcellular location">
    <subcellularLocation>
        <location evidence="1">Endomembrane system</location>
        <topology evidence="1">Multi-pass membrane protein</topology>
    </subcellularLocation>
</comment>
<reference evidence="7 8" key="1">
    <citation type="submission" date="2020-08" db="EMBL/GenBank/DDBJ databases">
        <authorList>
            <person name="Ren C."/>
            <person name="Gu Y."/>
            <person name="Xu Y."/>
        </authorList>
    </citation>
    <scope>NUCLEOTIDE SEQUENCE [LARGE SCALE GENOMIC DNA]</scope>
    <source>
        <strain evidence="7 8">LBM18003</strain>
    </source>
</reference>